<name>A0ABY5TP77_9GAMM</name>
<reference evidence="4" key="1">
    <citation type="submission" date="2022-08" db="EMBL/GenBank/DDBJ databases">
        <title>Catabolic pathway analysis in culturable SAR92 clade bacteria reveals their overlooked roles in DMSP degradation in coastal seas.</title>
        <authorList>
            <person name="He X."/>
            <person name="Zhang X."/>
            <person name="Zhang Y."/>
        </authorList>
    </citation>
    <scope>NUCLEOTIDE SEQUENCE</scope>
    <source>
        <strain evidence="4">H455</strain>
    </source>
</reference>
<dbReference type="InterPro" id="IPR000863">
    <property type="entry name" value="Sulfotransferase_dom"/>
</dbReference>
<dbReference type="SUPFAM" id="SSF52540">
    <property type="entry name" value="P-loop containing nucleoside triphosphate hydrolases"/>
    <property type="match status" value="1"/>
</dbReference>
<evidence type="ECO:0000259" key="3">
    <source>
        <dbReference type="Pfam" id="PF00685"/>
    </source>
</evidence>
<keyword evidence="2" id="KW-0325">Glycoprotein</keyword>
<dbReference type="Gene3D" id="3.40.50.300">
    <property type="entry name" value="P-loop containing nucleotide triphosphate hydrolases"/>
    <property type="match status" value="1"/>
</dbReference>
<gene>
    <name evidence="4" type="ORF">NYF23_03315</name>
</gene>
<dbReference type="Proteomes" id="UP001059934">
    <property type="component" value="Chromosome"/>
</dbReference>
<organism evidence="4 5">
    <name type="scientific">SAR92 clade bacterium H455</name>
    <dbReference type="NCBI Taxonomy" id="2974818"/>
    <lineage>
        <taxon>Bacteria</taxon>
        <taxon>Pseudomonadati</taxon>
        <taxon>Pseudomonadota</taxon>
        <taxon>Gammaproteobacteria</taxon>
        <taxon>Cellvibrionales</taxon>
        <taxon>Porticoccaceae</taxon>
        <taxon>SAR92 clade</taxon>
    </lineage>
</organism>
<dbReference type="InterPro" id="IPR037359">
    <property type="entry name" value="NST/OST"/>
</dbReference>
<dbReference type="PANTHER" id="PTHR10605:SF56">
    <property type="entry name" value="BIFUNCTIONAL HEPARAN SULFATE N-DEACETYLASE_N-SULFOTRANSFERASE"/>
    <property type="match status" value="1"/>
</dbReference>
<evidence type="ECO:0000313" key="5">
    <source>
        <dbReference type="Proteomes" id="UP001059934"/>
    </source>
</evidence>
<dbReference type="EMBL" id="CP103416">
    <property type="protein sequence ID" value="UVW35648.1"/>
    <property type="molecule type" value="Genomic_DNA"/>
</dbReference>
<keyword evidence="1" id="KW-0808">Transferase</keyword>
<proteinExistence type="predicted"/>
<keyword evidence="5" id="KW-1185">Reference proteome</keyword>
<dbReference type="PANTHER" id="PTHR10605">
    <property type="entry name" value="HEPARAN SULFATE SULFOTRANSFERASE"/>
    <property type="match status" value="1"/>
</dbReference>
<evidence type="ECO:0000256" key="1">
    <source>
        <dbReference type="ARBA" id="ARBA00022679"/>
    </source>
</evidence>
<evidence type="ECO:0000313" key="4">
    <source>
        <dbReference type="EMBL" id="UVW35648.1"/>
    </source>
</evidence>
<accession>A0ABY5TP77</accession>
<protein>
    <submittedName>
        <fullName evidence="4">Sulfotransferase</fullName>
    </submittedName>
</protein>
<dbReference type="Pfam" id="PF00685">
    <property type="entry name" value="Sulfotransfer_1"/>
    <property type="match status" value="1"/>
</dbReference>
<dbReference type="InterPro" id="IPR027417">
    <property type="entry name" value="P-loop_NTPase"/>
</dbReference>
<evidence type="ECO:0000256" key="2">
    <source>
        <dbReference type="ARBA" id="ARBA00023180"/>
    </source>
</evidence>
<feature type="domain" description="Sulfotransferase" evidence="3">
    <location>
        <begin position="8"/>
        <end position="186"/>
    </location>
</feature>
<sequence length="301" mass="34577">MSKLGRTPDFIIIGAMKSATSTLHKQLGAQPGIFMSTPKEPNFFSDDPIYKRGLNWYRGLFSEARADDICGESSTHYTKLPDYPDTLQRLKSAIANPKLIYVMRHPVDRLVSHYMHQWSEGVITCDINQAIDRYPELINYSCYGKQLAPVIDTFGREALMLMLFNDLKAWPQASLELIGSFIGVADPAALRWNYQEGPDNVSKNRIRRFYGYELLVNSRPMEWIRRTFVPQEIRDRIKGHLTMGQRPQLSESQLAKVTKVFDQDLKLLSEWLGFEVNCKNFSQASFLTERSIELSHTAKSK</sequence>